<evidence type="ECO:0000313" key="4">
    <source>
        <dbReference type="EMBL" id="OHX49569.1"/>
    </source>
</evidence>
<evidence type="ECO:0000256" key="2">
    <source>
        <dbReference type="SAM" id="MobiDB-lite"/>
    </source>
</evidence>
<reference evidence="4 5" key="1">
    <citation type="submission" date="2016-07" db="EMBL/GenBank/DDBJ databases">
        <title>Bacillus oceanisediminis whole genome.</title>
        <authorList>
            <person name="Pal Y."/>
            <person name="Verma A."/>
            <person name="Mual P."/>
            <person name="Srinivasan K."/>
        </authorList>
    </citation>
    <scope>NUCLEOTIDE SEQUENCE [LARGE SCALE GENOMIC DNA]</scope>
    <source>
        <strain evidence="4 5">Bhandara28</strain>
    </source>
</reference>
<feature type="transmembrane region" description="Helical" evidence="3">
    <location>
        <begin position="151"/>
        <end position="168"/>
    </location>
</feature>
<protein>
    <submittedName>
        <fullName evidence="4">Uncharacterized protein</fullName>
    </submittedName>
</protein>
<dbReference type="EMBL" id="MBRJ01000011">
    <property type="protein sequence ID" value="OHX49569.1"/>
    <property type="molecule type" value="Genomic_DNA"/>
</dbReference>
<evidence type="ECO:0000256" key="3">
    <source>
        <dbReference type="SAM" id="Phobius"/>
    </source>
</evidence>
<dbReference type="InterPro" id="IPR052258">
    <property type="entry name" value="Diverse_Func_Domain-Protein"/>
</dbReference>
<keyword evidence="3" id="KW-0812">Transmembrane</keyword>
<accession>A0ABX3CXA6</accession>
<dbReference type="Proteomes" id="UP000180194">
    <property type="component" value="Unassembled WGS sequence"/>
</dbReference>
<organism evidence="4 5">
    <name type="scientific">Cytobacillus oceanisediminis</name>
    <dbReference type="NCBI Taxonomy" id="665099"/>
    <lineage>
        <taxon>Bacteria</taxon>
        <taxon>Bacillati</taxon>
        <taxon>Bacillota</taxon>
        <taxon>Bacilli</taxon>
        <taxon>Bacillales</taxon>
        <taxon>Bacillaceae</taxon>
        <taxon>Cytobacillus</taxon>
    </lineage>
</organism>
<sequence length="536" mass="58859">MPVNFNKGMISVENRNQYLRLLKPVKRQLLFQLIVKEFQVFLLSAAVLAFFLMMAARFFVIPFLQNYLLLILFLSAIYAAFRIWKKRPDMIQTASLYNTFVAEDRVITAHSFLHDDGILARLQLADAVKHMKKVHHQVLGRKKTFILPKPFLMFLSFLGLAVLLYMIPGEKMELALKQEKEIKIIEEAKEKLEKKAEKEKNPEVKKALEEAKDKIAEKKSAEEALKELEKQTKSFELKAIKEKEKSIALDNIKNNLDKSGLEQLSRMLKEKDLASFREEFSKLDKQRKELNEYQRNALKELTGSDAQLSEEELTSLLDQLEKALQSEELLKQLAAAQEALQSSGVSLQQQMAANGMPSGQLAFSPPGQPGSSGNASHTPQQGQQNNSNQQNNQNQAGNSSNSSNGSGAGSGSGSGNGTGSGNGSGSGTGAGSGNGSGSGLGGGAGLGQGSRELLTIPSGMEGKTNIENDNGSLGQGNPGQQFEGEGPVLKGNIRPYSEVFGNYEKAYRQSTDRYKLPADLEEIVKSYFTSIDPDKE</sequence>
<evidence type="ECO:0000256" key="1">
    <source>
        <dbReference type="SAM" id="Coils"/>
    </source>
</evidence>
<name>A0ABX3CXA6_9BACI</name>
<gene>
    <name evidence="4" type="ORF">BBV17_13380</name>
</gene>
<evidence type="ECO:0000313" key="5">
    <source>
        <dbReference type="Proteomes" id="UP000180194"/>
    </source>
</evidence>
<dbReference type="PANTHER" id="PTHR37612:SF20">
    <property type="entry name" value="PER-HEXAMER REPEAT PROTEIN 5-RELATED"/>
    <property type="match status" value="1"/>
</dbReference>
<keyword evidence="1" id="KW-0175">Coiled coil</keyword>
<feature type="coiled-coil region" evidence="1">
    <location>
        <begin position="175"/>
        <end position="245"/>
    </location>
</feature>
<feature type="region of interest" description="Disordered" evidence="2">
    <location>
        <begin position="336"/>
        <end position="485"/>
    </location>
</feature>
<dbReference type="PANTHER" id="PTHR37612">
    <property type="entry name" value="FIBROIN HEAVY CHAIN FIB-H LIKE PROTEIN"/>
    <property type="match status" value="1"/>
</dbReference>
<feature type="transmembrane region" description="Helical" evidence="3">
    <location>
        <begin position="67"/>
        <end position="84"/>
    </location>
</feature>
<feature type="compositionally biased region" description="Polar residues" evidence="2">
    <location>
        <begin position="369"/>
        <end position="379"/>
    </location>
</feature>
<keyword evidence="3" id="KW-1133">Transmembrane helix</keyword>
<comment type="caution">
    <text evidence="4">The sequence shown here is derived from an EMBL/GenBank/DDBJ whole genome shotgun (WGS) entry which is preliminary data.</text>
</comment>
<feature type="compositionally biased region" description="Gly residues" evidence="2">
    <location>
        <begin position="406"/>
        <end position="448"/>
    </location>
</feature>
<dbReference type="RefSeq" id="WP_009330792.1">
    <property type="nucleotide sequence ID" value="NZ_CP062790.1"/>
</dbReference>
<feature type="compositionally biased region" description="Low complexity" evidence="2">
    <location>
        <begin position="380"/>
        <end position="405"/>
    </location>
</feature>
<keyword evidence="5" id="KW-1185">Reference proteome</keyword>
<keyword evidence="3" id="KW-0472">Membrane</keyword>
<feature type="transmembrane region" description="Helical" evidence="3">
    <location>
        <begin position="40"/>
        <end position="61"/>
    </location>
</feature>
<proteinExistence type="predicted"/>